<dbReference type="PROSITE" id="PS01063">
    <property type="entry name" value="SIGMA70_ECF"/>
    <property type="match status" value="1"/>
</dbReference>
<comment type="caution">
    <text evidence="10">The sequence shown here is derived from an EMBL/GenBank/DDBJ whole genome shotgun (WGS) entry which is preliminary data.</text>
</comment>
<keyword evidence="12" id="KW-1185">Reference proteome</keyword>
<evidence type="ECO:0000313" key="11">
    <source>
        <dbReference type="EMBL" id="SDX41205.1"/>
    </source>
</evidence>
<dbReference type="NCBIfam" id="NF009198">
    <property type="entry name" value="PRK12546.1"/>
    <property type="match status" value="1"/>
</dbReference>
<proteinExistence type="inferred from homology"/>
<dbReference type="InterPro" id="IPR039425">
    <property type="entry name" value="RNA_pol_sigma-70-like"/>
</dbReference>
<dbReference type="RefSeq" id="WP_081824863.1">
    <property type="nucleotide sequence ID" value="NZ_BNAB01000016.1"/>
</dbReference>
<dbReference type="InterPro" id="IPR013324">
    <property type="entry name" value="RNA_pol_sigma_r3/r4-like"/>
</dbReference>
<evidence type="ECO:0000313" key="10">
    <source>
        <dbReference type="EMBL" id="GHE04403.1"/>
    </source>
</evidence>
<dbReference type="Proteomes" id="UP000634647">
    <property type="component" value="Unassembled WGS sequence"/>
</dbReference>
<dbReference type="EMBL" id="BNAB01000016">
    <property type="protein sequence ID" value="GHE04403.1"/>
    <property type="molecule type" value="Genomic_DNA"/>
</dbReference>
<feature type="domain" description="RNA polymerase sigma factor 70 region 4 type 2" evidence="9">
    <location>
        <begin position="124"/>
        <end position="175"/>
    </location>
</feature>
<dbReference type="PANTHER" id="PTHR43133:SF25">
    <property type="entry name" value="RNA POLYMERASE SIGMA FACTOR RFAY-RELATED"/>
    <property type="match status" value="1"/>
</dbReference>
<accession>A0AAN4UTF9</accession>
<dbReference type="Pfam" id="PF08281">
    <property type="entry name" value="Sigma70_r4_2"/>
    <property type="match status" value="1"/>
</dbReference>
<dbReference type="GO" id="GO:0006352">
    <property type="term" value="P:DNA-templated transcription initiation"/>
    <property type="evidence" value="ECO:0007669"/>
    <property type="project" value="InterPro"/>
</dbReference>
<reference evidence="10" key="1">
    <citation type="journal article" date="2014" name="Int. J. Syst. Evol. Microbiol.">
        <title>Complete genome sequence of Corynebacterium casei LMG S-19264T (=DSM 44701T), isolated from a smear-ripened cheese.</title>
        <authorList>
            <consortium name="US DOE Joint Genome Institute (JGI-PGF)"/>
            <person name="Walter F."/>
            <person name="Albersmeier A."/>
            <person name="Kalinowski J."/>
            <person name="Ruckert C."/>
        </authorList>
    </citation>
    <scope>NUCLEOTIDE SEQUENCE</scope>
    <source>
        <strain evidence="10">CGMCC 1.10859</strain>
    </source>
</reference>
<dbReference type="AlphaFoldDB" id="A0AAN4UTF9"/>
<dbReference type="InterPro" id="IPR036388">
    <property type="entry name" value="WH-like_DNA-bd_sf"/>
</dbReference>
<feature type="compositionally biased region" description="Low complexity" evidence="7">
    <location>
        <begin position="15"/>
        <end position="24"/>
    </location>
</feature>
<evidence type="ECO:0000256" key="7">
    <source>
        <dbReference type="SAM" id="MobiDB-lite"/>
    </source>
</evidence>
<evidence type="ECO:0000259" key="9">
    <source>
        <dbReference type="Pfam" id="PF08281"/>
    </source>
</evidence>
<keyword evidence="4 6" id="KW-0238">DNA-binding</keyword>
<keyword evidence="3 6" id="KW-0731">Sigma factor</keyword>
<dbReference type="SUPFAM" id="SSF88659">
    <property type="entry name" value="Sigma3 and sigma4 domains of RNA polymerase sigma factors"/>
    <property type="match status" value="1"/>
</dbReference>
<dbReference type="InterPro" id="IPR013249">
    <property type="entry name" value="RNA_pol_sigma70_r4_t2"/>
</dbReference>
<evidence type="ECO:0000256" key="2">
    <source>
        <dbReference type="ARBA" id="ARBA00023015"/>
    </source>
</evidence>
<keyword evidence="2 6" id="KW-0805">Transcription regulation</keyword>
<evidence type="ECO:0000313" key="12">
    <source>
        <dbReference type="Proteomes" id="UP000199541"/>
    </source>
</evidence>
<dbReference type="Pfam" id="PF04542">
    <property type="entry name" value="Sigma70_r2"/>
    <property type="match status" value="1"/>
</dbReference>
<dbReference type="EMBL" id="FNOB01000015">
    <property type="protein sequence ID" value="SDX41205.1"/>
    <property type="molecule type" value="Genomic_DNA"/>
</dbReference>
<reference evidence="11 12" key="2">
    <citation type="submission" date="2016-10" db="EMBL/GenBank/DDBJ databases">
        <authorList>
            <person name="Varghese N."/>
            <person name="Submissions S."/>
        </authorList>
    </citation>
    <scope>NUCLEOTIDE SEQUENCE [LARGE SCALE GENOMIC DNA]</scope>
    <source>
        <strain evidence="11 12">DSM 24802</strain>
    </source>
</reference>
<evidence type="ECO:0000256" key="4">
    <source>
        <dbReference type="ARBA" id="ARBA00023125"/>
    </source>
</evidence>
<feature type="region of interest" description="Disordered" evidence="7">
    <location>
        <begin position="1"/>
        <end position="31"/>
    </location>
</feature>
<dbReference type="SUPFAM" id="SSF88946">
    <property type="entry name" value="Sigma2 domain of RNA polymerase sigma factors"/>
    <property type="match status" value="1"/>
</dbReference>
<keyword evidence="5 6" id="KW-0804">Transcription</keyword>
<reference evidence="10" key="3">
    <citation type="submission" date="2023-06" db="EMBL/GenBank/DDBJ databases">
        <authorList>
            <person name="Sun Q."/>
            <person name="Zhou Y."/>
        </authorList>
    </citation>
    <scope>NUCLEOTIDE SEQUENCE</scope>
    <source>
        <strain evidence="10">CGMCC 1.10859</strain>
    </source>
</reference>
<dbReference type="Gene3D" id="1.10.1740.10">
    <property type="match status" value="1"/>
</dbReference>
<evidence type="ECO:0000256" key="1">
    <source>
        <dbReference type="ARBA" id="ARBA00010641"/>
    </source>
</evidence>
<comment type="similarity">
    <text evidence="1 6">Belongs to the sigma-70 factor family. ECF subfamily.</text>
</comment>
<evidence type="ECO:0000256" key="5">
    <source>
        <dbReference type="ARBA" id="ARBA00023163"/>
    </source>
</evidence>
<dbReference type="Gene3D" id="1.10.10.10">
    <property type="entry name" value="Winged helix-like DNA-binding domain superfamily/Winged helix DNA-binding domain"/>
    <property type="match status" value="1"/>
</dbReference>
<protein>
    <recommendedName>
        <fullName evidence="6">RNA polymerase sigma factor</fullName>
    </recommendedName>
</protein>
<dbReference type="InterPro" id="IPR014284">
    <property type="entry name" value="RNA_pol_sigma-70_dom"/>
</dbReference>
<evidence type="ECO:0000313" key="13">
    <source>
        <dbReference type="Proteomes" id="UP000634647"/>
    </source>
</evidence>
<evidence type="ECO:0000259" key="8">
    <source>
        <dbReference type="Pfam" id="PF04542"/>
    </source>
</evidence>
<sequence>MTSAPISRARPRAAPPQSAADAGANDPRTALPDHLPSLRAFAISLTRDATSADDLVQDTIVKAWTNLDKFQPGTNLKAWLFTILRNTFYSDRRKHRREVQDSDGAHAAGLVEKPAHDGRLAFSEFTRAFEKLSVEHREVLVLVGAEGFSYEEAAETMGVAKGTVKSRANRARARLAELMGMAEGEEVLSATGAETLAVLGRAAVPAA</sequence>
<dbReference type="GO" id="GO:0003677">
    <property type="term" value="F:DNA binding"/>
    <property type="evidence" value="ECO:0007669"/>
    <property type="project" value="UniProtKB-KW"/>
</dbReference>
<dbReference type="PANTHER" id="PTHR43133">
    <property type="entry name" value="RNA POLYMERASE ECF-TYPE SIGMA FACTO"/>
    <property type="match status" value="1"/>
</dbReference>
<dbReference type="InterPro" id="IPR000838">
    <property type="entry name" value="RNA_pol_sigma70_ECF_CS"/>
</dbReference>
<dbReference type="InterPro" id="IPR013325">
    <property type="entry name" value="RNA_pol_sigma_r2"/>
</dbReference>
<organism evidence="10 13">
    <name type="scientific">Allgaiera indica</name>
    <dbReference type="NCBI Taxonomy" id="765699"/>
    <lineage>
        <taxon>Bacteria</taxon>
        <taxon>Pseudomonadati</taxon>
        <taxon>Pseudomonadota</taxon>
        <taxon>Alphaproteobacteria</taxon>
        <taxon>Rhodobacterales</taxon>
        <taxon>Paracoccaceae</taxon>
        <taxon>Allgaiera</taxon>
    </lineage>
</organism>
<dbReference type="GO" id="GO:0016987">
    <property type="term" value="F:sigma factor activity"/>
    <property type="evidence" value="ECO:0007669"/>
    <property type="project" value="UniProtKB-KW"/>
</dbReference>
<evidence type="ECO:0000256" key="3">
    <source>
        <dbReference type="ARBA" id="ARBA00023082"/>
    </source>
</evidence>
<feature type="domain" description="RNA polymerase sigma-70 region 2" evidence="8">
    <location>
        <begin position="34"/>
        <end position="97"/>
    </location>
</feature>
<gene>
    <name evidence="10" type="ORF">GCM10008024_31510</name>
    <name evidence="11" type="ORF">SAMN05444006_11578</name>
</gene>
<dbReference type="NCBIfam" id="TIGR02937">
    <property type="entry name" value="sigma70-ECF"/>
    <property type="match status" value="1"/>
</dbReference>
<dbReference type="Proteomes" id="UP000199541">
    <property type="component" value="Unassembled WGS sequence"/>
</dbReference>
<evidence type="ECO:0000256" key="6">
    <source>
        <dbReference type="RuleBase" id="RU000716"/>
    </source>
</evidence>
<name>A0AAN4UTF9_9RHOB</name>
<dbReference type="InterPro" id="IPR007627">
    <property type="entry name" value="RNA_pol_sigma70_r2"/>
</dbReference>